<dbReference type="SMART" id="SM00382">
    <property type="entry name" value="AAA"/>
    <property type="match status" value="1"/>
</dbReference>
<dbReference type="PROSITE" id="PS50893">
    <property type="entry name" value="ABC_TRANSPORTER_2"/>
    <property type="match status" value="1"/>
</dbReference>
<accession>A0A923HVN7</accession>
<reference evidence="6" key="2">
    <citation type="submission" date="2020-10" db="EMBL/GenBank/DDBJ databases">
        <title>Comparative genomics of the Acetobacterium genus.</title>
        <authorList>
            <person name="Marshall C."/>
            <person name="May H."/>
            <person name="Norman S."/>
        </authorList>
    </citation>
    <scope>NUCLEOTIDE SEQUENCE</scope>
    <source>
        <strain evidence="6">DER-2019</strain>
    </source>
</reference>
<dbReference type="InterPro" id="IPR003439">
    <property type="entry name" value="ABC_transporter-like_ATP-bd"/>
</dbReference>
<dbReference type="Proteomes" id="UP000616595">
    <property type="component" value="Unassembled WGS sequence"/>
</dbReference>
<proteinExistence type="inferred from homology"/>
<dbReference type="InterPro" id="IPR003593">
    <property type="entry name" value="AAA+_ATPase"/>
</dbReference>
<dbReference type="PANTHER" id="PTHR42711:SF5">
    <property type="entry name" value="ABC TRANSPORTER ATP-BINDING PROTEIN NATA"/>
    <property type="match status" value="1"/>
</dbReference>
<dbReference type="OrthoDB" id="9804819at2"/>
<comment type="caution">
    <text evidence="6">The sequence shown here is derived from an EMBL/GenBank/DDBJ whole genome shotgun (WGS) entry which is preliminary data.</text>
</comment>
<organism evidence="6 7">
    <name type="scientific">Acetobacterium paludosum</name>
    <dbReference type="NCBI Taxonomy" id="52693"/>
    <lineage>
        <taxon>Bacteria</taxon>
        <taxon>Bacillati</taxon>
        <taxon>Bacillota</taxon>
        <taxon>Clostridia</taxon>
        <taxon>Eubacteriales</taxon>
        <taxon>Eubacteriaceae</taxon>
        <taxon>Acetobacterium</taxon>
    </lineage>
</organism>
<dbReference type="GO" id="GO:0005524">
    <property type="term" value="F:ATP binding"/>
    <property type="evidence" value="ECO:0007669"/>
    <property type="project" value="UniProtKB-KW"/>
</dbReference>
<dbReference type="SUPFAM" id="SSF52540">
    <property type="entry name" value="P-loop containing nucleoside triphosphate hydrolases"/>
    <property type="match status" value="1"/>
</dbReference>
<dbReference type="RefSeq" id="WP_148567993.1">
    <property type="nucleotide sequence ID" value="NZ_RXYA01000013.1"/>
</dbReference>
<evidence type="ECO:0000256" key="4">
    <source>
        <dbReference type="ARBA" id="ARBA00022840"/>
    </source>
</evidence>
<dbReference type="Pfam" id="PF00005">
    <property type="entry name" value="ABC_tran"/>
    <property type="match status" value="1"/>
</dbReference>
<feature type="domain" description="ABC transporter" evidence="5">
    <location>
        <begin position="4"/>
        <end position="229"/>
    </location>
</feature>
<evidence type="ECO:0000313" key="7">
    <source>
        <dbReference type="Proteomes" id="UP000616595"/>
    </source>
</evidence>
<dbReference type="Gene3D" id="3.40.50.300">
    <property type="entry name" value="P-loop containing nucleotide triphosphate hydrolases"/>
    <property type="match status" value="1"/>
</dbReference>
<comment type="similarity">
    <text evidence="1">Belongs to the ABC transporter superfamily.</text>
</comment>
<evidence type="ECO:0000313" key="6">
    <source>
        <dbReference type="EMBL" id="MBC3888512.1"/>
    </source>
</evidence>
<dbReference type="PANTHER" id="PTHR42711">
    <property type="entry name" value="ABC TRANSPORTER ATP-BINDING PROTEIN"/>
    <property type="match status" value="1"/>
</dbReference>
<dbReference type="EMBL" id="WJBD01000009">
    <property type="protein sequence ID" value="MBC3888512.1"/>
    <property type="molecule type" value="Genomic_DNA"/>
</dbReference>
<dbReference type="AlphaFoldDB" id="A0A923HVN7"/>
<sequence length="301" mass="33967">MKAIETVHLTKNYDEILVLKNVNLTVDEGEIFGLIGPNGAGKSTLIKILLNFIFPNIGHCKVLDLNCTKNSAKIKKQVGYVPDEIRYYPNASAEELLKTTLAFHHIKSEDAIDPLCEALEIDKSIKFGEQSIGNEKKIAIACALIHEPRLLILDEPMNGLDPLMQKRLFEVLKDANEKGTTIFLSSQNLKEVQDYCTRVAFIKEGRIFKIEDLTKVRKKYMIIEIKAESFDLRDLEILGGRMLNVSENRVKFSYDGDVEKLLKTLSMMAIKDITIKNASLEDEVLDYYEGGHSDDALEIGI</sequence>
<dbReference type="InterPro" id="IPR050763">
    <property type="entry name" value="ABC_transporter_ATP-binding"/>
</dbReference>
<evidence type="ECO:0000256" key="1">
    <source>
        <dbReference type="ARBA" id="ARBA00005417"/>
    </source>
</evidence>
<keyword evidence="3" id="KW-0547">Nucleotide-binding</keyword>
<evidence type="ECO:0000256" key="3">
    <source>
        <dbReference type="ARBA" id="ARBA00022741"/>
    </source>
</evidence>
<gene>
    <name evidence="6" type="ORF">GH810_09345</name>
</gene>
<dbReference type="CDD" id="cd03230">
    <property type="entry name" value="ABC_DR_subfamily_A"/>
    <property type="match status" value="1"/>
</dbReference>
<keyword evidence="2" id="KW-0813">Transport</keyword>
<dbReference type="GO" id="GO:0016887">
    <property type="term" value="F:ATP hydrolysis activity"/>
    <property type="evidence" value="ECO:0007669"/>
    <property type="project" value="InterPro"/>
</dbReference>
<keyword evidence="7" id="KW-1185">Reference proteome</keyword>
<evidence type="ECO:0000259" key="5">
    <source>
        <dbReference type="PROSITE" id="PS50893"/>
    </source>
</evidence>
<keyword evidence="4 6" id="KW-0067">ATP-binding</keyword>
<name>A0A923HVN7_9FIRM</name>
<dbReference type="InterPro" id="IPR027417">
    <property type="entry name" value="P-loop_NTPase"/>
</dbReference>
<evidence type="ECO:0000256" key="2">
    <source>
        <dbReference type="ARBA" id="ARBA00022448"/>
    </source>
</evidence>
<protein>
    <submittedName>
        <fullName evidence="6">ATP-binding cassette domain-containing protein</fullName>
    </submittedName>
</protein>
<reference evidence="6" key="1">
    <citation type="submission" date="2019-10" db="EMBL/GenBank/DDBJ databases">
        <authorList>
            <person name="Ross D.E."/>
            <person name="Gulliver D."/>
        </authorList>
    </citation>
    <scope>NUCLEOTIDE SEQUENCE</scope>
    <source>
        <strain evidence="6">DER-2019</strain>
    </source>
</reference>